<evidence type="ECO:0000259" key="6">
    <source>
        <dbReference type="Pfam" id="PF14322"/>
    </source>
</evidence>
<reference evidence="7" key="1">
    <citation type="submission" date="2018-05" db="EMBL/GenBank/DDBJ databases">
        <authorList>
            <person name="Lanie J.A."/>
            <person name="Ng W.-L."/>
            <person name="Kazmierczak K.M."/>
            <person name="Andrzejewski T.M."/>
            <person name="Davidsen T.M."/>
            <person name="Wayne K.J."/>
            <person name="Tettelin H."/>
            <person name="Glass J.I."/>
            <person name="Rusch D."/>
            <person name="Podicherti R."/>
            <person name="Tsui H.-C.T."/>
            <person name="Winkler M.E."/>
        </authorList>
    </citation>
    <scope>NUCLEOTIDE SEQUENCE</scope>
</reference>
<keyword evidence="2" id="KW-0732">Signal</keyword>
<dbReference type="InterPro" id="IPR012944">
    <property type="entry name" value="SusD_RagB_dom"/>
</dbReference>
<dbReference type="EMBL" id="UINC01000264">
    <property type="protein sequence ID" value="SUZ52244.1"/>
    <property type="molecule type" value="Genomic_DNA"/>
</dbReference>
<accession>A0A381NDS0</accession>
<dbReference type="PROSITE" id="PS51257">
    <property type="entry name" value="PROKAR_LIPOPROTEIN"/>
    <property type="match status" value="1"/>
</dbReference>
<proteinExistence type="predicted"/>
<organism evidence="7">
    <name type="scientific">marine metagenome</name>
    <dbReference type="NCBI Taxonomy" id="408172"/>
    <lineage>
        <taxon>unclassified sequences</taxon>
        <taxon>metagenomes</taxon>
        <taxon>ecological metagenomes</taxon>
    </lineage>
</organism>
<dbReference type="Gene3D" id="2.20.20.130">
    <property type="match status" value="1"/>
</dbReference>
<dbReference type="SUPFAM" id="SSF48452">
    <property type="entry name" value="TPR-like"/>
    <property type="match status" value="1"/>
</dbReference>
<dbReference type="Gene3D" id="1.25.40.900">
    <property type="match status" value="1"/>
</dbReference>
<dbReference type="AlphaFoldDB" id="A0A381NDS0"/>
<name>A0A381NDS0_9ZZZZ</name>
<keyword evidence="4" id="KW-0998">Cell outer membrane</keyword>
<feature type="domain" description="RagB/SusD" evidence="5">
    <location>
        <begin position="353"/>
        <end position="482"/>
    </location>
</feature>
<dbReference type="CDD" id="cd08977">
    <property type="entry name" value="SusD"/>
    <property type="match status" value="1"/>
</dbReference>
<evidence type="ECO:0000256" key="2">
    <source>
        <dbReference type="ARBA" id="ARBA00022729"/>
    </source>
</evidence>
<evidence type="ECO:0000313" key="7">
    <source>
        <dbReference type="EMBL" id="SUZ52244.1"/>
    </source>
</evidence>
<dbReference type="Gene3D" id="1.25.40.390">
    <property type="match status" value="1"/>
</dbReference>
<evidence type="ECO:0000259" key="5">
    <source>
        <dbReference type="Pfam" id="PF07980"/>
    </source>
</evidence>
<sequence length="482" mass="51722">MKNIYKYLILFVATALIVSCNEDDLEPTLAQDKDLGTGINTAADLASVLNSAYDRMTSSGHYGRNTIIMGDVRTDNAYSTMNSGRFSSSNMDHTAQGYGPWGTIYGVIAITNIVIGADGSSLTGSQTAISHTQGQAYALRALAHFDLLRMYGQHFITGQGGGGSLGVPYVKTYKNPDNLTPARDTVLSNLGDINADLTQAITMMGATLPNGGDAAYMTKAGAYAIGARVFLYAGSIDSGLYSTAGTMAKWVIDNSGTTPVSAAGFNGSYKTDYASNAIFELSFTGTDNRGINGCAYILRGTSYGDVRILTRDRTKAMTSTDLLDIAEVGDVRFAANMIGLAQAQQTVLGKYPTMDGSDNITLFRIEEMHLIYAEAMLRGGDAATAKTYLNNIPATRGLGADFYASATLDNILLERRKEFYFEGMRYDDLLRTGKGMPLVDPFKQMNDDKTGSPPAFGDYNTAYPIGTGELNANPNMVENYGY</sequence>
<evidence type="ECO:0000256" key="3">
    <source>
        <dbReference type="ARBA" id="ARBA00023136"/>
    </source>
</evidence>
<comment type="subcellular location">
    <subcellularLocation>
        <location evidence="1">Cell outer membrane</location>
    </subcellularLocation>
</comment>
<dbReference type="Pfam" id="PF14322">
    <property type="entry name" value="SusD-like_3"/>
    <property type="match status" value="1"/>
</dbReference>
<protein>
    <recommendedName>
        <fullName evidence="8">RagB/SusD domain-containing protein</fullName>
    </recommendedName>
</protein>
<dbReference type="GO" id="GO:0009279">
    <property type="term" value="C:cell outer membrane"/>
    <property type="evidence" value="ECO:0007669"/>
    <property type="project" value="UniProtKB-SubCell"/>
</dbReference>
<dbReference type="InterPro" id="IPR011990">
    <property type="entry name" value="TPR-like_helical_dom_sf"/>
</dbReference>
<evidence type="ECO:0008006" key="8">
    <source>
        <dbReference type="Google" id="ProtNLM"/>
    </source>
</evidence>
<dbReference type="Pfam" id="PF07980">
    <property type="entry name" value="SusD_RagB"/>
    <property type="match status" value="1"/>
</dbReference>
<dbReference type="InterPro" id="IPR033985">
    <property type="entry name" value="SusD-like_N"/>
</dbReference>
<gene>
    <name evidence="7" type="ORF">METZ01_LOCUS5098</name>
</gene>
<feature type="domain" description="SusD-like N-terminal" evidence="6">
    <location>
        <begin position="31"/>
        <end position="231"/>
    </location>
</feature>
<evidence type="ECO:0000256" key="1">
    <source>
        <dbReference type="ARBA" id="ARBA00004442"/>
    </source>
</evidence>
<keyword evidence="3" id="KW-0472">Membrane</keyword>
<evidence type="ECO:0000256" key="4">
    <source>
        <dbReference type="ARBA" id="ARBA00023237"/>
    </source>
</evidence>